<protein>
    <submittedName>
        <fullName evidence="1">Uncharacterized protein</fullName>
    </submittedName>
</protein>
<accession>A0ABU1BN97</accession>
<comment type="caution">
    <text evidence="1">The sequence shown here is derived from an EMBL/GenBank/DDBJ whole genome shotgun (WGS) entry which is preliminary data.</text>
</comment>
<organism evidence="1 2">
    <name type="scientific">Keguizhuia sedimenti</name>
    <dbReference type="NCBI Taxonomy" id="3064264"/>
    <lineage>
        <taxon>Bacteria</taxon>
        <taxon>Pseudomonadati</taxon>
        <taxon>Pseudomonadota</taxon>
        <taxon>Betaproteobacteria</taxon>
        <taxon>Burkholderiales</taxon>
        <taxon>Oxalobacteraceae</taxon>
        <taxon>Keguizhuia</taxon>
    </lineage>
</organism>
<evidence type="ECO:0000313" key="1">
    <source>
        <dbReference type="EMBL" id="MDQ9170473.1"/>
    </source>
</evidence>
<sequence>MMDIEEIFFAIACLRLSGMNSASHFLMREIPHFFDGISVFTNRFALHDFRHKLFTANMNKVHGQ</sequence>
<dbReference type="EMBL" id="JAUYVH010000003">
    <property type="protein sequence ID" value="MDQ9170473.1"/>
    <property type="molecule type" value="Genomic_DNA"/>
</dbReference>
<keyword evidence="2" id="KW-1185">Reference proteome</keyword>
<evidence type="ECO:0000313" key="2">
    <source>
        <dbReference type="Proteomes" id="UP001225596"/>
    </source>
</evidence>
<gene>
    <name evidence="1" type="ORF">Q8A64_08620</name>
</gene>
<proteinExistence type="predicted"/>
<name>A0ABU1BN97_9BURK</name>
<reference evidence="1 2" key="1">
    <citation type="submission" date="2023-08" db="EMBL/GenBank/DDBJ databases">
        <title>Oxalobacteraceae gen .nov., isolated from river sludge outside the plant.</title>
        <authorList>
            <person name="Zhao S.Y."/>
        </authorList>
    </citation>
    <scope>NUCLEOTIDE SEQUENCE [LARGE SCALE GENOMIC DNA]</scope>
    <source>
        <strain evidence="1 2">R-40</strain>
    </source>
</reference>
<dbReference type="Proteomes" id="UP001225596">
    <property type="component" value="Unassembled WGS sequence"/>
</dbReference>
<dbReference type="RefSeq" id="WP_338436393.1">
    <property type="nucleotide sequence ID" value="NZ_JAUYVH010000003.1"/>
</dbReference>